<dbReference type="SUPFAM" id="SSF53474">
    <property type="entry name" value="alpha/beta-Hydrolases"/>
    <property type="match status" value="1"/>
</dbReference>
<name>A0A848LGQ7_9BACT</name>
<keyword evidence="3" id="KW-1185">Reference proteome</keyword>
<evidence type="ECO:0000259" key="1">
    <source>
        <dbReference type="Pfam" id="PF12697"/>
    </source>
</evidence>
<dbReference type="Proteomes" id="UP000518300">
    <property type="component" value="Unassembled WGS sequence"/>
</dbReference>
<dbReference type="RefSeq" id="WP_169344561.1">
    <property type="nucleotide sequence ID" value="NZ_JABBJJ010000035.1"/>
</dbReference>
<sequence length="361" mass="38970">MTTPNLPARIESLKVPTSRLRVQHLLASGAPDGVPVVFIHGNVSSSRFYEDTMAAMPPSFRCLAPDLRGFGETERAPIDATRGVGDFAEDVLALLDALAPRLAGKKVHLVGWSAGAGVVMRFAMEHPERVASVVFIAPISPVGFGGTKGDASVAACWPDFAGSGGGTVNPEFVRRLIAKDMSDENDASPRNVMNKYYFKPPFRLERSREDVLVGEMLKISVGDDGYPGDVERSENWPGVAPGRRGMNNAISGKYLDLRGFASIPTRPPVLWVRGAEDQIVSDTSLFDFGFLGKLGAVPGWPGEAVYPPQPMVSQMRAMLDAYRNRGGQAREEVLPGVGHSPHLEAPETFRALLLGFLDSVR</sequence>
<dbReference type="GO" id="GO:0016787">
    <property type="term" value="F:hydrolase activity"/>
    <property type="evidence" value="ECO:0007669"/>
    <property type="project" value="UniProtKB-KW"/>
</dbReference>
<reference evidence="2 3" key="1">
    <citation type="submission" date="2020-04" db="EMBL/GenBank/DDBJ databases">
        <title>Draft genome of Pyxidicoccus fallax type strain.</title>
        <authorList>
            <person name="Whitworth D.E."/>
        </authorList>
    </citation>
    <scope>NUCLEOTIDE SEQUENCE [LARGE SCALE GENOMIC DNA]</scope>
    <source>
        <strain evidence="2 3">DSM 14698</strain>
    </source>
</reference>
<protein>
    <submittedName>
        <fullName evidence="2">Alpha/beta hydrolase</fullName>
    </submittedName>
</protein>
<dbReference type="InterPro" id="IPR029058">
    <property type="entry name" value="AB_hydrolase_fold"/>
</dbReference>
<evidence type="ECO:0000313" key="3">
    <source>
        <dbReference type="Proteomes" id="UP000518300"/>
    </source>
</evidence>
<feature type="domain" description="AB hydrolase-1" evidence="1">
    <location>
        <begin position="36"/>
        <end position="351"/>
    </location>
</feature>
<evidence type="ECO:0000313" key="2">
    <source>
        <dbReference type="EMBL" id="NMO15268.1"/>
    </source>
</evidence>
<dbReference type="InterPro" id="IPR000073">
    <property type="entry name" value="AB_hydrolase_1"/>
</dbReference>
<dbReference type="PRINTS" id="PR00111">
    <property type="entry name" value="ABHYDROLASE"/>
</dbReference>
<dbReference type="InterPro" id="IPR050266">
    <property type="entry name" value="AB_hydrolase_sf"/>
</dbReference>
<dbReference type="PANTHER" id="PTHR43798:SF33">
    <property type="entry name" value="HYDROLASE, PUTATIVE (AFU_ORTHOLOGUE AFUA_2G14860)-RELATED"/>
    <property type="match status" value="1"/>
</dbReference>
<dbReference type="AlphaFoldDB" id="A0A848LGQ7"/>
<dbReference type="PRINTS" id="PR00412">
    <property type="entry name" value="EPOXHYDRLASE"/>
</dbReference>
<keyword evidence="2" id="KW-0378">Hydrolase</keyword>
<dbReference type="Pfam" id="PF12697">
    <property type="entry name" value="Abhydrolase_6"/>
    <property type="match status" value="1"/>
</dbReference>
<dbReference type="PANTHER" id="PTHR43798">
    <property type="entry name" value="MONOACYLGLYCEROL LIPASE"/>
    <property type="match status" value="1"/>
</dbReference>
<organism evidence="2 3">
    <name type="scientific">Pyxidicoccus fallax</name>
    <dbReference type="NCBI Taxonomy" id="394095"/>
    <lineage>
        <taxon>Bacteria</taxon>
        <taxon>Pseudomonadati</taxon>
        <taxon>Myxococcota</taxon>
        <taxon>Myxococcia</taxon>
        <taxon>Myxococcales</taxon>
        <taxon>Cystobacterineae</taxon>
        <taxon>Myxococcaceae</taxon>
        <taxon>Pyxidicoccus</taxon>
    </lineage>
</organism>
<dbReference type="EMBL" id="JABBJJ010000035">
    <property type="protein sequence ID" value="NMO15268.1"/>
    <property type="molecule type" value="Genomic_DNA"/>
</dbReference>
<gene>
    <name evidence="2" type="ORF">HG543_10435</name>
</gene>
<dbReference type="Gene3D" id="3.40.50.1820">
    <property type="entry name" value="alpha/beta hydrolase"/>
    <property type="match status" value="1"/>
</dbReference>
<accession>A0A848LGQ7</accession>
<dbReference type="GO" id="GO:0016020">
    <property type="term" value="C:membrane"/>
    <property type="evidence" value="ECO:0007669"/>
    <property type="project" value="TreeGrafter"/>
</dbReference>
<dbReference type="InterPro" id="IPR000639">
    <property type="entry name" value="Epox_hydrolase-like"/>
</dbReference>
<comment type="caution">
    <text evidence="2">The sequence shown here is derived from an EMBL/GenBank/DDBJ whole genome shotgun (WGS) entry which is preliminary data.</text>
</comment>
<proteinExistence type="predicted"/>